<dbReference type="GO" id="GO:0005524">
    <property type="term" value="F:ATP binding"/>
    <property type="evidence" value="ECO:0007669"/>
    <property type="project" value="InterPro"/>
</dbReference>
<accession>A0A9Q9HH49</accession>
<keyword evidence="2" id="KW-0347">Helicase</keyword>
<gene>
    <name evidence="2" type="ORF">K3721_05575</name>
</gene>
<dbReference type="GO" id="GO:0003677">
    <property type="term" value="F:DNA binding"/>
    <property type="evidence" value="ECO:0007669"/>
    <property type="project" value="InterPro"/>
</dbReference>
<dbReference type="SUPFAM" id="SSF52540">
    <property type="entry name" value="P-loop containing nucleoside triphosphate hydrolases"/>
    <property type="match status" value="1"/>
</dbReference>
<dbReference type="Gene3D" id="3.40.50.300">
    <property type="entry name" value="P-loop containing nucleotide triphosphate hydrolases"/>
    <property type="match status" value="2"/>
</dbReference>
<dbReference type="Proteomes" id="UP001058713">
    <property type="component" value="Chromosome"/>
</dbReference>
<evidence type="ECO:0000313" key="2">
    <source>
        <dbReference type="EMBL" id="UWQ55004.1"/>
    </source>
</evidence>
<dbReference type="PANTHER" id="PTHR47396:SF1">
    <property type="entry name" value="ATP-DEPENDENT HELICASE IRC3-RELATED"/>
    <property type="match status" value="1"/>
</dbReference>
<sequence length="873" mass="96575">MRTLDYQERVMKALDTYLLELRNQKEKADQVAAVAAANPGIDIPIPDFAAATWEELRKQPGFLPTRIDNKSKDPIPFSERKDGVGRPVPNITLKVPTGGGKTYLAVNSISRILGSYIGANNGFVLWIVPNEAIYTQTLRRLKDRQDPYRQVLDRAAAGRVKIMEKSDPLSRCDIEANLCVMVLMLQSANRETQDSLKMFRDRGDVHGFTPQGQQDKHAELLKAIPNLSTYDLGDAVAPWAMVKDSLGNALRIIRPIVVVDEGQKAVSELAFKTLYGFNPSFVLELTATPKDVAPSKAKIGRYANLLVEVTGKELDQEGMIKMPLNLDPRQGTDWHSTLDAGVTKLHEVQSAAEAYKADGGDYIRPIMLVQVERTGDDQREGGFIHALDVMDRLKQLGFDEAEVAIKTAQRNDLKEPENQDLLSPMNRVRVIITKQALQEGWDCPFAYVLCSLAASSNMSAMTQLVGRILRQPYAHKTDVSILDECHVVTHHAGTGDVIKAIRDGLEKDGLSDLVVTMPGGDGGGSKSGAARPIARRDIFDKKDIYLPQVLWVEGTEIREFDYDTDLLSRIDWATFKPDEMVKNLPANPKDVTSQLQRFSLSAADGKIVNEDGDIVSESMIFDPVFITRSISDIVPNAFTARGIVSDLIIALDACGYDAEKRGKHSGLILTELRKALEATRSNTSETLFKSLVASGEVQFRLRVDGRNWKMPSQDLTVQPVVAAPLLNDKQKPIEKSLFELNYRADFNDDEAKVAVHLDGAAAVTWWHRNVARHQYGLQGWRRGRIYPDFVFAASTSGGSNRLVALETKGDQLAGNLDTTYKKNVLEVLTKGFAWDHTAPAGQMQLVNDDGSVVECALVLMSDIDAKLPDLIEP</sequence>
<reference evidence="2" key="1">
    <citation type="submission" date="2021-08" db="EMBL/GenBank/DDBJ databases">
        <authorList>
            <person name="Nwanade C."/>
            <person name="Wang M."/>
            <person name="Masoudi A."/>
            <person name="Yu Z."/>
            <person name="Liu J."/>
        </authorList>
    </citation>
    <scope>NUCLEOTIDE SEQUENCE</scope>
    <source>
        <strain evidence="2">S122</strain>
    </source>
</reference>
<dbReference type="EMBL" id="CP081070">
    <property type="protein sequence ID" value="UWQ55004.1"/>
    <property type="molecule type" value="Genomic_DNA"/>
</dbReference>
<name>A0A9Q9HH49_LEICA</name>
<evidence type="ECO:0000313" key="3">
    <source>
        <dbReference type="Proteomes" id="UP001058713"/>
    </source>
</evidence>
<dbReference type="InterPro" id="IPR050742">
    <property type="entry name" value="Helicase_Restrict-Modif_Enz"/>
</dbReference>
<protein>
    <submittedName>
        <fullName evidence="2">DEAD/DEAH box helicase family protein</fullName>
    </submittedName>
</protein>
<evidence type="ECO:0000259" key="1">
    <source>
        <dbReference type="Pfam" id="PF04851"/>
    </source>
</evidence>
<dbReference type="GO" id="GO:0004386">
    <property type="term" value="F:helicase activity"/>
    <property type="evidence" value="ECO:0007669"/>
    <property type="project" value="UniProtKB-KW"/>
</dbReference>
<keyword evidence="2" id="KW-0378">Hydrolase</keyword>
<dbReference type="InterPro" id="IPR027417">
    <property type="entry name" value="P-loop_NTPase"/>
</dbReference>
<proteinExistence type="predicted"/>
<dbReference type="InterPro" id="IPR006935">
    <property type="entry name" value="Helicase/UvrB_N"/>
</dbReference>
<dbReference type="GO" id="GO:0005829">
    <property type="term" value="C:cytosol"/>
    <property type="evidence" value="ECO:0007669"/>
    <property type="project" value="TreeGrafter"/>
</dbReference>
<dbReference type="Pfam" id="PF04851">
    <property type="entry name" value="ResIII"/>
    <property type="match status" value="1"/>
</dbReference>
<feature type="domain" description="Helicase/UvrB N-terminal" evidence="1">
    <location>
        <begin position="90"/>
        <end position="290"/>
    </location>
</feature>
<organism evidence="2 3">
    <name type="scientific">Leisingera caerulea</name>
    <name type="common">Phaeobacter caeruleus</name>
    <dbReference type="NCBI Taxonomy" id="506591"/>
    <lineage>
        <taxon>Bacteria</taxon>
        <taxon>Pseudomonadati</taxon>
        <taxon>Pseudomonadota</taxon>
        <taxon>Alphaproteobacteria</taxon>
        <taxon>Rhodobacterales</taxon>
        <taxon>Roseobacteraceae</taxon>
        <taxon>Leisingera</taxon>
    </lineage>
</organism>
<keyword evidence="2" id="KW-0547">Nucleotide-binding</keyword>
<dbReference type="KEGG" id="lcae:K3721_05575"/>
<dbReference type="AlphaFoldDB" id="A0A9Q9HH49"/>
<keyword evidence="2" id="KW-0067">ATP-binding</keyword>
<dbReference type="PANTHER" id="PTHR47396">
    <property type="entry name" value="TYPE I RESTRICTION ENZYME ECOKI R PROTEIN"/>
    <property type="match status" value="1"/>
</dbReference>
<dbReference type="GO" id="GO:0016787">
    <property type="term" value="F:hydrolase activity"/>
    <property type="evidence" value="ECO:0007669"/>
    <property type="project" value="InterPro"/>
</dbReference>